<accession>A0A0U3I7H3</accession>
<sequence length="178" mass="21302">MAFIYDIFHYLPIFIVLFGLCYTWRFENARWFFITLGVVELIDELLIPVALNWETHYYIYCALMNFAFLLPIVYRKRLALWLFERTDYEYFYRCYAKHTVSAQEMLVICLVGLSCIINTLTFVEVLLFKSFLIDNAFIKFYVRDNAAIFLHFLMILALLQFALRSEFREGITAHDKSN</sequence>
<gene>
    <name evidence="2" type="ORF">AT705_09055</name>
</gene>
<feature type="transmembrane region" description="Helical" evidence="1">
    <location>
        <begin position="146"/>
        <end position="163"/>
    </location>
</feature>
<dbReference type="KEGG" id="prr:AT705_09055"/>
<evidence type="ECO:0000313" key="2">
    <source>
        <dbReference type="EMBL" id="ALU43079.1"/>
    </source>
</evidence>
<name>A0A0U3I7H3_9GAMM</name>
<dbReference type="Proteomes" id="UP000069015">
    <property type="component" value="Chromosome 1"/>
</dbReference>
<dbReference type="AlphaFoldDB" id="A0A0U3I7H3"/>
<feature type="transmembrane region" description="Helical" evidence="1">
    <location>
        <begin position="105"/>
        <end position="126"/>
    </location>
</feature>
<reference evidence="2 3" key="1">
    <citation type="submission" date="2015-12" db="EMBL/GenBank/DDBJ databases">
        <title>Complete genome sequence of Pseudoalteromonas rubra SCSIO 6842, harboring a conjugative plasmid.</title>
        <authorList>
            <person name="Li B."/>
            <person name="Wang X."/>
        </authorList>
    </citation>
    <scope>NUCLEOTIDE SEQUENCE [LARGE SCALE GENOMIC DNA]</scope>
    <source>
        <strain evidence="2 3">SCSIO 6842</strain>
    </source>
</reference>
<organism evidence="2 3">
    <name type="scientific">Pseudoalteromonas rubra</name>
    <dbReference type="NCBI Taxonomy" id="43658"/>
    <lineage>
        <taxon>Bacteria</taxon>
        <taxon>Pseudomonadati</taxon>
        <taxon>Pseudomonadota</taxon>
        <taxon>Gammaproteobacteria</taxon>
        <taxon>Alteromonadales</taxon>
        <taxon>Pseudoalteromonadaceae</taxon>
        <taxon>Pseudoalteromonas</taxon>
    </lineage>
</organism>
<evidence type="ECO:0000256" key="1">
    <source>
        <dbReference type="SAM" id="Phobius"/>
    </source>
</evidence>
<protein>
    <submittedName>
        <fullName evidence="2">Uncharacterized protein</fullName>
    </submittedName>
</protein>
<feature type="transmembrane region" description="Helical" evidence="1">
    <location>
        <begin position="7"/>
        <end position="24"/>
    </location>
</feature>
<keyword evidence="1" id="KW-0812">Transmembrane</keyword>
<keyword evidence="1" id="KW-1133">Transmembrane helix</keyword>
<feature type="transmembrane region" description="Helical" evidence="1">
    <location>
        <begin position="57"/>
        <end position="74"/>
    </location>
</feature>
<evidence type="ECO:0000313" key="3">
    <source>
        <dbReference type="Proteomes" id="UP000069015"/>
    </source>
</evidence>
<proteinExistence type="predicted"/>
<keyword evidence="1" id="KW-0472">Membrane</keyword>
<dbReference type="EMBL" id="CP013611">
    <property type="protein sequence ID" value="ALU43079.1"/>
    <property type="molecule type" value="Genomic_DNA"/>
</dbReference>